<dbReference type="RefSeq" id="WP_271052051.1">
    <property type="nucleotide sequence ID" value="NZ_JAQIIO010000001.1"/>
</dbReference>
<evidence type="ECO:0000313" key="3">
    <source>
        <dbReference type="Proteomes" id="UP001528040"/>
    </source>
</evidence>
<feature type="transmembrane region" description="Helical" evidence="1">
    <location>
        <begin position="18"/>
        <end position="36"/>
    </location>
</feature>
<gene>
    <name evidence="2" type="ORF">O2N63_00460</name>
</gene>
<sequence>MQTATNSRFSDLNGMERVFLIGTVIWTLLQLSRFIAIPLINEIAAGAESEAWCYPAYLDLFAAVFAVPLAWAVIARRGLLVWILAVVYWAISIVDHFGNFVTTTYVGPPSIAEGMSNPYLVPAIMTVLDVIFLILLFVPQFRNMFFRMIGPDNN</sequence>
<protein>
    <submittedName>
        <fullName evidence="2">Uncharacterized protein</fullName>
    </submittedName>
</protein>
<feature type="transmembrane region" description="Helical" evidence="1">
    <location>
        <begin position="119"/>
        <end position="138"/>
    </location>
</feature>
<keyword evidence="1" id="KW-0472">Membrane</keyword>
<comment type="caution">
    <text evidence="2">The sequence shown here is derived from an EMBL/GenBank/DDBJ whole genome shotgun (WGS) entry which is preliminary data.</text>
</comment>
<keyword evidence="1" id="KW-1133">Transmembrane helix</keyword>
<dbReference type="Proteomes" id="UP001528040">
    <property type="component" value="Unassembled WGS sequence"/>
</dbReference>
<dbReference type="EMBL" id="JAQIIO010000001">
    <property type="protein sequence ID" value="MDA5092561.1"/>
    <property type="molecule type" value="Genomic_DNA"/>
</dbReference>
<evidence type="ECO:0000313" key="2">
    <source>
        <dbReference type="EMBL" id="MDA5092561.1"/>
    </source>
</evidence>
<feature type="transmembrane region" description="Helical" evidence="1">
    <location>
        <begin position="56"/>
        <end position="74"/>
    </location>
</feature>
<name>A0ABT4VWD9_9RHOB</name>
<organism evidence="2 3">
    <name type="scientific">Aliiroseovarius salicola</name>
    <dbReference type="NCBI Taxonomy" id="3009082"/>
    <lineage>
        <taxon>Bacteria</taxon>
        <taxon>Pseudomonadati</taxon>
        <taxon>Pseudomonadota</taxon>
        <taxon>Alphaproteobacteria</taxon>
        <taxon>Rhodobacterales</taxon>
        <taxon>Paracoccaceae</taxon>
        <taxon>Aliiroseovarius</taxon>
    </lineage>
</organism>
<reference evidence="2 3" key="1">
    <citation type="submission" date="2023-01" db="EMBL/GenBank/DDBJ databases">
        <authorList>
            <person name="Yoon J.-W."/>
        </authorList>
    </citation>
    <scope>NUCLEOTIDE SEQUENCE [LARGE SCALE GENOMIC DNA]</scope>
    <source>
        <strain evidence="2 3">KMU-50</strain>
    </source>
</reference>
<feature type="transmembrane region" description="Helical" evidence="1">
    <location>
        <begin position="79"/>
        <end position="99"/>
    </location>
</feature>
<proteinExistence type="predicted"/>
<accession>A0ABT4VWD9</accession>
<keyword evidence="1" id="KW-0812">Transmembrane</keyword>
<evidence type="ECO:0000256" key="1">
    <source>
        <dbReference type="SAM" id="Phobius"/>
    </source>
</evidence>
<keyword evidence="3" id="KW-1185">Reference proteome</keyword>